<name>A0A3E2BQI7_9BACT</name>
<reference evidence="10 11" key="1">
    <citation type="submission" date="2018-08" db="EMBL/GenBank/DDBJ databases">
        <title>Genome analysis of the thermophilic bacterium of the candidate phylum Aminicenantes from deep subsurface aquifer revealed its physiology and ecological role.</title>
        <authorList>
            <person name="Kadnikov V.V."/>
            <person name="Mardanov A.V."/>
            <person name="Beletsky A.V."/>
            <person name="Karnachuk O.V."/>
            <person name="Ravin N.V."/>
        </authorList>
    </citation>
    <scope>NUCLEOTIDE SEQUENCE [LARGE SCALE GENOMIC DNA]</scope>
    <source>
        <strain evidence="10">BY38</strain>
    </source>
</reference>
<dbReference type="Pfam" id="PF00528">
    <property type="entry name" value="BPD_transp_1"/>
    <property type="match status" value="1"/>
</dbReference>
<evidence type="ECO:0000256" key="2">
    <source>
        <dbReference type="ARBA" id="ARBA00007069"/>
    </source>
</evidence>
<organism evidence="10 11">
    <name type="scientific">Candidatus Saccharicenans subterraneus</name>
    <dbReference type="NCBI Taxonomy" id="2508984"/>
    <lineage>
        <taxon>Bacteria</taxon>
        <taxon>Candidatus Aminicenantota</taxon>
        <taxon>Candidatus Aminicenantia</taxon>
        <taxon>Candidatus Aminicenantales</taxon>
        <taxon>Candidatus Saccharicenantaceae</taxon>
        <taxon>Candidatus Saccharicenans</taxon>
    </lineage>
</organism>
<dbReference type="Gene3D" id="1.10.3720.10">
    <property type="entry name" value="MetI-like"/>
    <property type="match status" value="1"/>
</dbReference>
<evidence type="ECO:0000256" key="8">
    <source>
        <dbReference type="RuleBase" id="RU363043"/>
    </source>
</evidence>
<dbReference type="Proteomes" id="UP000257323">
    <property type="component" value="Unassembled WGS sequence"/>
</dbReference>
<keyword evidence="5 8" id="KW-0812">Transmembrane</keyword>
<comment type="caution">
    <text evidence="10">The sequence shown here is derived from an EMBL/GenBank/DDBJ whole genome shotgun (WGS) entry which is preliminary data.</text>
</comment>
<protein>
    <recommendedName>
        <fullName evidence="8">Phosphate transport system permease protein PstA</fullName>
    </recommendedName>
</protein>
<dbReference type="GO" id="GO:0005886">
    <property type="term" value="C:plasma membrane"/>
    <property type="evidence" value="ECO:0007669"/>
    <property type="project" value="UniProtKB-SubCell"/>
</dbReference>
<dbReference type="NCBIfam" id="TIGR00974">
    <property type="entry name" value="3a0107s02c"/>
    <property type="match status" value="1"/>
</dbReference>
<keyword evidence="6 8" id="KW-1133">Transmembrane helix</keyword>
<keyword evidence="7 8" id="KW-0472">Membrane</keyword>
<keyword evidence="3" id="KW-0813">Transport</keyword>
<evidence type="ECO:0000313" key="10">
    <source>
        <dbReference type="EMBL" id="RFT16907.1"/>
    </source>
</evidence>
<feature type="transmembrane region" description="Helical" evidence="8">
    <location>
        <begin position="21"/>
        <end position="41"/>
    </location>
</feature>
<dbReference type="GO" id="GO:0005315">
    <property type="term" value="F:phosphate transmembrane transporter activity"/>
    <property type="evidence" value="ECO:0007669"/>
    <property type="project" value="InterPro"/>
</dbReference>
<feature type="domain" description="ABC transmembrane type-1" evidence="9">
    <location>
        <begin position="73"/>
        <end position="281"/>
    </location>
</feature>
<accession>A0A3E2BQI7</accession>
<feature type="transmembrane region" description="Helical" evidence="8">
    <location>
        <begin position="262"/>
        <end position="284"/>
    </location>
</feature>
<dbReference type="InterPro" id="IPR005672">
    <property type="entry name" value="Phosphate_PstA"/>
</dbReference>
<dbReference type="EMBL" id="QUAH01000001">
    <property type="protein sequence ID" value="RFT16907.1"/>
    <property type="molecule type" value="Genomic_DNA"/>
</dbReference>
<dbReference type="PROSITE" id="PS50928">
    <property type="entry name" value="ABC_TM1"/>
    <property type="match status" value="1"/>
</dbReference>
<evidence type="ECO:0000256" key="7">
    <source>
        <dbReference type="ARBA" id="ARBA00023136"/>
    </source>
</evidence>
<feature type="transmembrane region" description="Helical" evidence="8">
    <location>
        <begin position="193"/>
        <end position="210"/>
    </location>
</feature>
<evidence type="ECO:0000256" key="4">
    <source>
        <dbReference type="ARBA" id="ARBA00022475"/>
    </source>
</evidence>
<comment type="subcellular location">
    <subcellularLocation>
        <location evidence="1 8">Cell membrane</location>
        <topology evidence="1 8">Multi-pass membrane protein</topology>
    </subcellularLocation>
</comment>
<dbReference type="SUPFAM" id="SSF161098">
    <property type="entry name" value="MetI-like"/>
    <property type="match status" value="1"/>
</dbReference>
<evidence type="ECO:0000259" key="9">
    <source>
        <dbReference type="PROSITE" id="PS50928"/>
    </source>
</evidence>
<evidence type="ECO:0000256" key="6">
    <source>
        <dbReference type="ARBA" id="ARBA00022989"/>
    </source>
</evidence>
<dbReference type="PANTHER" id="PTHR43470:SF3">
    <property type="entry name" value="PHOSPHATE TRANSPORT SYSTEM PERMEASE PROTEIN PSTA-RELATED"/>
    <property type="match status" value="1"/>
</dbReference>
<sequence>MKVSVKKSRKNLKSQLAQFTGFLFLRLAVYSVLFILLYFFYDIGHQGYRAISWEFISQVPKRGMTEGGILPAIVGTFLVTLITALFAVPLGMAAAIYLNEYARAGRLTRLIRLSIRNLAGVPSIVYGLFGVILFVNLLKFGTSVLSAGLTLGLLTLPWTITASEEALKSVPDSYREGALALGATRWQMIRTNVLPYSIPGMLTGAVLGLARAAGETAPIMFTGAAFYLPFLPRSLKDQFMALPYHLYIMATQHHAIDKARPLAYGTALVLIVFVVLFNLGAILLRARLRKRWRH</sequence>
<dbReference type="InterPro" id="IPR000515">
    <property type="entry name" value="MetI-like"/>
</dbReference>
<dbReference type="InterPro" id="IPR035906">
    <property type="entry name" value="MetI-like_sf"/>
</dbReference>
<evidence type="ECO:0000256" key="1">
    <source>
        <dbReference type="ARBA" id="ARBA00004651"/>
    </source>
</evidence>
<dbReference type="GO" id="GO:0035435">
    <property type="term" value="P:phosphate ion transmembrane transport"/>
    <property type="evidence" value="ECO:0007669"/>
    <property type="project" value="InterPro"/>
</dbReference>
<gene>
    <name evidence="10" type="ORF">OP8BY_0849</name>
</gene>
<evidence type="ECO:0000313" key="11">
    <source>
        <dbReference type="Proteomes" id="UP000257323"/>
    </source>
</evidence>
<feature type="transmembrane region" description="Helical" evidence="8">
    <location>
        <begin position="118"/>
        <end position="138"/>
    </location>
</feature>
<feature type="transmembrane region" description="Helical" evidence="8">
    <location>
        <begin position="144"/>
        <end position="161"/>
    </location>
</feature>
<keyword evidence="4 8" id="KW-1003">Cell membrane</keyword>
<dbReference type="CDD" id="cd06261">
    <property type="entry name" value="TM_PBP2"/>
    <property type="match status" value="1"/>
</dbReference>
<evidence type="ECO:0000256" key="5">
    <source>
        <dbReference type="ARBA" id="ARBA00022692"/>
    </source>
</evidence>
<feature type="transmembrane region" description="Helical" evidence="8">
    <location>
        <begin position="69"/>
        <end position="98"/>
    </location>
</feature>
<dbReference type="AlphaFoldDB" id="A0A3E2BQI7"/>
<dbReference type="PANTHER" id="PTHR43470">
    <property type="entry name" value="PHOSPHATE TRANSPORT SYSTEM PERMEASE PROTEIN PSTA-RELATED"/>
    <property type="match status" value="1"/>
</dbReference>
<evidence type="ECO:0000256" key="3">
    <source>
        <dbReference type="ARBA" id="ARBA00022448"/>
    </source>
</evidence>
<proteinExistence type="inferred from homology"/>
<comment type="similarity">
    <text evidence="2 8">Belongs to the binding-protein-dependent transport system permease family. CysTW subfamily.</text>
</comment>